<dbReference type="EMBL" id="QEAS01000006">
    <property type="protein sequence ID" value="PWG80934.1"/>
    <property type="molecule type" value="Genomic_DNA"/>
</dbReference>
<protein>
    <submittedName>
        <fullName evidence="2">Uncharacterized protein</fullName>
    </submittedName>
</protein>
<proteinExistence type="predicted"/>
<keyword evidence="1" id="KW-0472">Membrane</keyword>
<dbReference type="AlphaFoldDB" id="A0A2U2PI42"/>
<evidence type="ECO:0000256" key="1">
    <source>
        <dbReference type="SAM" id="Phobius"/>
    </source>
</evidence>
<feature type="transmembrane region" description="Helical" evidence="1">
    <location>
        <begin position="21"/>
        <end position="39"/>
    </location>
</feature>
<dbReference type="Proteomes" id="UP000245647">
    <property type="component" value="Unassembled WGS sequence"/>
</dbReference>
<evidence type="ECO:0000313" key="2">
    <source>
        <dbReference type="EMBL" id="PWG80934.1"/>
    </source>
</evidence>
<keyword evidence="3" id="KW-1185">Reference proteome</keyword>
<sequence length="92" mass="10480">MLQISQNGTAYSTGLKYRLLYARYVSGISWFVYTIIVWLNESISVSELLLIFARGYIVSSAGEYRPSVFSVTFIAFLGKTECSCQRKWSSKQ</sequence>
<name>A0A2U2PI42_9SPHI</name>
<accession>A0A2U2PI42</accession>
<comment type="caution">
    <text evidence="2">The sequence shown here is derived from an EMBL/GenBank/DDBJ whole genome shotgun (WGS) entry which is preliminary data.</text>
</comment>
<reference evidence="2 3" key="1">
    <citation type="submission" date="2018-04" db="EMBL/GenBank/DDBJ databases">
        <title>Pedobacter chongqingensis sp. nov., isolated from a rottenly hemp rope.</title>
        <authorList>
            <person name="Cai Y."/>
        </authorList>
    </citation>
    <scope>NUCLEOTIDE SEQUENCE [LARGE SCALE GENOMIC DNA]</scope>
    <source>
        <strain evidence="2 3">FJ4-8</strain>
    </source>
</reference>
<keyword evidence="1" id="KW-1133">Transmembrane helix</keyword>
<keyword evidence="1" id="KW-0812">Transmembrane</keyword>
<evidence type="ECO:0000313" key="3">
    <source>
        <dbReference type="Proteomes" id="UP000245647"/>
    </source>
</evidence>
<organism evidence="2 3">
    <name type="scientific">Pararcticibacter amylolyticus</name>
    <dbReference type="NCBI Taxonomy" id="2173175"/>
    <lineage>
        <taxon>Bacteria</taxon>
        <taxon>Pseudomonadati</taxon>
        <taxon>Bacteroidota</taxon>
        <taxon>Sphingobacteriia</taxon>
        <taxon>Sphingobacteriales</taxon>
        <taxon>Sphingobacteriaceae</taxon>
        <taxon>Pararcticibacter</taxon>
    </lineage>
</organism>
<gene>
    <name evidence="2" type="ORF">DDR33_08290</name>
</gene>